<organism evidence="1">
    <name type="scientific">Anguilla anguilla</name>
    <name type="common">European freshwater eel</name>
    <name type="synonym">Muraena anguilla</name>
    <dbReference type="NCBI Taxonomy" id="7936"/>
    <lineage>
        <taxon>Eukaryota</taxon>
        <taxon>Metazoa</taxon>
        <taxon>Chordata</taxon>
        <taxon>Craniata</taxon>
        <taxon>Vertebrata</taxon>
        <taxon>Euteleostomi</taxon>
        <taxon>Actinopterygii</taxon>
        <taxon>Neopterygii</taxon>
        <taxon>Teleostei</taxon>
        <taxon>Anguilliformes</taxon>
        <taxon>Anguillidae</taxon>
        <taxon>Anguilla</taxon>
    </lineage>
</organism>
<dbReference type="EMBL" id="GBXM01024211">
    <property type="protein sequence ID" value="JAH84366.1"/>
    <property type="molecule type" value="Transcribed_RNA"/>
</dbReference>
<sequence length="20" mass="2304">MALSTLKSGTKSALFFTWKW</sequence>
<dbReference type="AlphaFoldDB" id="A0A0E9W233"/>
<evidence type="ECO:0000313" key="1">
    <source>
        <dbReference type="EMBL" id="JAH84366.1"/>
    </source>
</evidence>
<accession>A0A0E9W233</accession>
<name>A0A0E9W233_ANGAN</name>
<reference evidence="1" key="1">
    <citation type="submission" date="2014-11" db="EMBL/GenBank/DDBJ databases">
        <authorList>
            <person name="Amaro Gonzalez C."/>
        </authorList>
    </citation>
    <scope>NUCLEOTIDE SEQUENCE</scope>
</reference>
<proteinExistence type="predicted"/>
<reference evidence="1" key="2">
    <citation type="journal article" date="2015" name="Fish Shellfish Immunol.">
        <title>Early steps in the European eel (Anguilla anguilla)-Vibrio vulnificus interaction in the gills: Role of the RtxA13 toxin.</title>
        <authorList>
            <person name="Callol A."/>
            <person name="Pajuelo D."/>
            <person name="Ebbesson L."/>
            <person name="Teles M."/>
            <person name="MacKenzie S."/>
            <person name="Amaro C."/>
        </authorList>
    </citation>
    <scope>NUCLEOTIDE SEQUENCE</scope>
</reference>
<protein>
    <submittedName>
        <fullName evidence="1">Uncharacterized protein</fullName>
    </submittedName>
</protein>